<gene>
    <name evidence="1" type="ORF">GXW79_05875</name>
</gene>
<organism evidence="1 2">
    <name type="scientific">Plastoroseomonas arctica</name>
    <dbReference type="NCBI Taxonomy" id="1509237"/>
    <lineage>
        <taxon>Bacteria</taxon>
        <taxon>Pseudomonadati</taxon>
        <taxon>Pseudomonadota</taxon>
        <taxon>Alphaproteobacteria</taxon>
        <taxon>Acetobacterales</taxon>
        <taxon>Acetobacteraceae</taxon>
        <taxon>Plastoroseomonas</taxon>
    </lineage>
</organism>
<keyword evidence="2" id="KW-1185">Reference proteome</keyword>
<sequence length="160" mass="17397">MPRSHRAGYRLTGDDTAATMLRRDWERLLGRAAPGAASSDFLQRDIAYHQQVGQHGGLSAATRGRLAALACADPAAAQKPTNATPRIKPGSTLLREWHGRTYTVLVLEAGFEMAGKHFSSLTEIAFHITGTNWSGPRFFGLLRRRATVQPRCVSGNIISA</sequence>
<proteinExistence type="predicted"/>
<accession>A0AAF1JZU9</accession>
<evidence type="ECO:0000313" key="1">
    <source>
        <dbReference type="EMBL" id="MBR0654603.1"/>
    </source>
</evidence>
<dbReference type="AlphaFoldDB" id="A0AAF1JZU9"/>
<dbReference type="Pfam" id="PF11149">
    <property type="entry name" value="DUF2924"/>
    <property type="match status" value="1"/>
</dbReference>
<reference evidence="1" key="1">
    <citation type="submission" date="2020-01" db="EMBL/GenBank/DDBJ databases">
        <authorList>
            <person name="Rat A."/>
        </authorList>
    </citation>
    <scope>NUCLEOTIDE SEQUENCE</scope>
    <source>
        <strain evidence="1">LMG 28251</strain>
    </source>
</reference>
<comment type="caution">
    <text evidence="1">The sequence shown here is derived from an EMBL/GenBank/DDBJ whole genome shotgun (WGS) entry which is preliminary data.</text>
</comment>
<name>A0AAF1JZU9_9PROT</name>
<protein>
    <submittedName>
        <fullName evidence="1">DUF2924 domain-containing protein</fullName>
    </submittedName>
</protein>
<dbReference type="Proteomes" id="UP001196068">
    <property type="component" value="Unassembled WGS sequence"/>
</dbReference>
<evidence type="ECO:0000313" key="2">
    <source>
        <dbReference type="Proteomes" id="UP001196068"/>
    </source>
</evidence>
<dbReference type="EMBL" id="JAAEDH010000004">
    <property type="protein sequence ID" value="MBR0654603.1"/>
    <property type="molecule type" value="Genomic_DNA"/>
</dbReference>
<reference evidence="1" key="2">
    <citation type="journal article" date="2021" name="Syst. Appl. Microbiol.">
        <title>Roseomonas hellenica sp. nov., isolated from roots of wild-growing Alkanna tinctoria.</title>
        <authorList>
            <person name="Rat A."/>
            <person name="Naranjo H.D."/>
            <person name="Lebbe L."/>
            <person name="Cnockaert M."/>
            <person name="Krigas N."/>
            <person name="Grigoriadou K."/>
            <person name="Maloupa E."/>
            <person name="Willems A."/>
        </authorList>
    </citation>
    <scope>NUCLEOTIDE SEQUENCE</scope>
    <source>
        <strain evidence="1">LMG 28251</strain>
    </source>
</reference>
<dbReference type="InterPro" id="IPR021322">
    <property type="entry name" value="DUF2924"/>
</dbReference>